<evidence type="ECO:0000313" key="10">
    <source>
        <dbReference type="Proteomes" id="UP000546031"/>
    </source>
</evidence>
<comment type="subcellular location">
    <subcellularLocation>
        <location evidence="1">Endomembrane system</location>
        <topology evidence="1">Multi-pass membrane protein</topology>
    </subcellularLocation>
</comment>
<proteinExistence type="predicted"/>
<dbReference type="Proteomes" id="UP000546031">
    <property type="component" value="Unassembled WGS sequence"/>
</dbReference>
<evidence type="ECO:0000256" key="7">
    <source>
        <dbReference type="SAM" id="Phobius"/>
    </source>
</evidence>
<dbReference type="GO" id="GO:0006643">
    <property type="term" value="P:membrane lipid metabolic process"/>
    <property type="evidence" value="ECO:0007669"/>
    <property type="project" value="TreeGrafter"/>
</dbReference>
<dbReference type="PANTHER" id="PTHR21624:SF1">
    <property type="entry name" value="ALKYLGLYCEROL MONOOXYGENASE"/>
    <property type="match status" value="1"/>
</dbReference>
<dbReference type="GO" id="GO:0016020">
    <property type="term" value="C:membrane"/>
    <property type="evidence" value="ECO:0007669"/>
    <property type="project" value="GOC"/>
</dbReference>
<evidence type="ECO:0000256" key="4">
    <source>
        <dbReference type="ARBA" id="ARBA00023002"/>
    </source>
</evidence>
<feature type="transmembrane region" description="Helical" evidence="7">
    <location>
        <begin position="6"/>
        <end position="24"/>
    </location>
</feature>
<evidence type="ECO:0000256" key="3">
    <source>
        <dbReference type="ARBA" id="ARBA00022989"/>
    </source>
</evidence>
<dbReference type="Pfam" id="PF04116">
    <property type="entry name" value="FA_hydroxylase"/>
    <property type="match status" value="1"/>
</dbReference>
<evidence type="ECO:0000256" key="1">
    <source>
        <dbReference type="ARBA" id="ARBA00004127"/>
    </source>
</evidence>
<keyword evidence="6 7" id="KW-0472">Membrane</keyword>
<feature type="domain" description="Fatty acid hydroxylase" evidence="8">
    <location>
        <begin position="82"/>
        <end position="214"/>
    </location>
</feature>
<dbReference type="GO" id="GO:0005506">
    <property type="term" value="F:iron ion binding"/>
    <property type="evidence" value="ECO:0007669"/>
    <property type="project" value="InterPro"/>
</dbReference>
<evidence type="ECO:0000259" key="8">
    <source>
        <dbReference type="Pfam" id="PF04116"/>
    </source>
</evidence>
<keyword evidence="3 7" id="KW-1133">Transmembrane helix</keyword>
<evidence type="ECO:0000256" key="6">
    <source>
        <dbReference type="ARBA" id="ARBA00023136"/>
    </source>
</evidence>
<comment type="caution">
    <text evidence="9">The sequence shown here is derived from an EMBL/GenBank/DDBJ whole genome shotgun (WGS) entry which is preliminary data.</text>
</comment>
<dbReference type="InterPro" id="IPR051689">
    <property type="entry name" value="Sterol_desaturase/TMEM195"/>
</dbReference>
<evidence type="ECO:0000256" key="5">
    <source>
        <dbReference type="ARBA" id="ARBA00023098"/>
    </source>
</evidence>
<organism evidence="9 10">
    <name type="scientific">Altererythrobacter lutimaris</name>
    <dbReference type="NCBI Taxonomy" id="2743979"/>
    <lineage>
        <taxon>Bacteria</taxon>
        <taxon>Pseudomonadati</taxon>
        <taxon>Pseudomonadota</taxon>
        <taxon>Alphaproteobacteria</taxon>
        <taxon>Sphingomonadales</taxon>
        <taxon>Erythrobacteraceae</taxon>
        <taxon>Altererythrobacter</taxon>
    </lineage>
</organism>
<keyword evidence="2 7" id="KW-0812">Transmembrane</keyword>
<sequence length="251" mass="28969">MLDLQHVYAVVLTALIFVPLEWLLPARKAPKPERQRYLTDILHVVIGGLLIRVGTVLVLLGLIFYGPVSDAYGIPMWLQIPILIAMRDFGFYWVHRLYHSVPFLWRFHRIHHSSEHLDWLASYRLHPLDQSVHSAIVLAPTVLLDFSPMAVLVVTAIYRWHTILLHSNVRISFGPLEKVISAPSFHHWHHANEEQAHDRNFGGQLTIWDRMFGTFYNASSPRPSRYGVDNPPRENFITHTIEPFLPGKNNG</sequence>
<dbReference type="GO" id="GO:0012505">
    <property type="term" value="C:endomembrane system"/>
    <property type="evidence" value="ECO:0007669"/>
    <property type="project" value="UniProtKB-SubCell"/>
</dbReference>
<dbReference type="EMBL" id="JABWTA010000001">
    <property type="protein sequence ID" value="NVE94075.1"/>
    <property type="molecule type" value="Genomic_DNA"/>
</dbReference>
<reference evidence="9 10" key="1">
    <citation type="submission" date="2020-06" db="EMBL/GenBank/DDBJ databases">
        <title>Altererythrobacter lutimaris sp. nov., a marine bacterium isolated from a tidal flat.</title>
        <authorList>
            <person name="Kim D."/>
            <person name="Yoo Y."/>
            <person name="Kim J.-J."/>
        </authorList>
    </citation>
    <scope>NUCLEOTIDE SEQUENCE [LARGE SCALE GENOMIC DNA]</scope>
    <source>
        <strain evidence="9 10">JGD-16</strain>
    </source>
</reference>
<dbReference type="RefSeq" id="WP_176272391.1">
    <property type="nucleotide sequence ID" value="NZ_JABWTA010000001.1"/>
</dbReference>
<protein>
    <submittedName>
        <fullName evidence="9">Sterol desaturase family protein</fullName>
    </submittedName>
</protein>
<gene>
    <name evidence="9" type="ORF">HUO12_04095</name>
</gene>
<evidence type="ECO:0000313" key="9">
    <source>
        <dbReference type="EMBL" id="NVE94075.1"/>
    </source>
</evidence>
<dbReference type="PANTHER" id="PTHR21624">
    <property type="entry name" value="STEROL DESATURASE-RELATED PROTEIN"/>
    <property type="match status" value="1"/>
</dbReference>
<dbReference type="GO" id="GO:0008610">
    <property type="term" value="P:lipid biosynthetic process"/>
    <property type="evidence" value="ECO:0007669"/>
    <property type="project" value="InterPro"/>
</dbReference>
<evidence type="ECO:0000256" key="2">
    <source>
        <dbReference type="ARBA" id="ARBA00022692"/>
    </source>
</evidence>
<dbReference type="AlphaFoldDB" id="A0A850HA14"/>
<keyword evidence="10" id="KW-1185">Reference proteome</keyword>
<feature type="transmembrane region" description="Helical" evidence="7">
    <location>
        <begin position="44"/>
        <end position="68"/>
    </location>
</feature>
<keyword evidence="4" id="KW-0560">Oxidoreductase</keyword>
<dbReference type="InterPro" id="IPR006694">
    <property type="entry name" value="Fatty_acid_hydroxylase"/>
</dbReference>
<accession>A0A850HA14</accession>
<name>A0A850HA14_9SPHN</name>
<keyword evidence="5" id="KW-0443">Lipid metabolism</keyword>
<dbReference type="GO" id="GO:0050479">
    <property type="term" value="F:glyceryl-ether monooxygenase activity"/>
    <property type="evidence" value="ECO:0007669"/>
    <property type="project" value="TreeGrafter"/>
</dbReference>